<comment type="caution">
    <text evidence="1">The sequence shown here is derived from an EMBL/GenBank/DDBJ whole genome shotgun (WGS) entry which is preliminary data.</text>
</comment>
<accession>A0A0R1SQJ6</accession>
<dbReference type="PATRIC" id="fig|1423739.3.peg.2563"/>
<dbReference type="RefSeq" id="WP_057864074.1">
    <property type="nucleotide sequence ID" value="NZ_AZEY01000023.1"/>
</dbReference>
<dbReference type="AlphaFoldDB" id="A0A0R1SQJ6"/>
<name>A0A0R1SQJ6_9LACO</name>
<evidence type="ECO:0000313" key="2">
    <source>
        <dbReference type="Proteomes" id="UP000052013"/>
    </source>
</evidence>
<protein>
    <submittedName>
        <fullName evidence="1">Uncharacterized protein</fullName>
    </submittedName>
</protein>
<proteinExistence type="predicted"/>
<sequence>MLQLRDQLFNMLANTPLPKNYRMSLKALYQRTDLSWDYQFSEIAQAFEQLVKSHNVKGKRVKLNSKQEDWEFLGIL</sequence>
<dbReference type="EMBL" id="AZEY01000023">
    <property type="protein sequence ID" value="KRL68643.1"/>
    <property type="molecule type" value="Genomic_DNA"/>
</dbReference>
<reference evidence="1 2" key="1">
    <citation type="journal article" date="2015" name="Genome Announc.">
        <title>Expanding the biotechnology potential of lactobacilli through comparative genomics of 213 strains and associated genera.</title>
        <authorList>
            <person name="Sun Z."/>
            <person name="Harris H.M."/>
            <person name="McCann A."/>
            <person name="Guo C."/>
            <person name="Argimon S."/>
            <person name="Zhang W."/>
            <person name="Yang X."/>
            <person name="Jeffery I.B."/>
            <person name="Cooney J.C."/>
            <person name="Kagawa T.F."/>
            <person name="Liu W."/>
            <person name="Song Y."/>
            <person name="Salvetti E."/>
            <person name="Wrobel A."/>
            <person name="Rasinkangas P."/>
            <person name="Parkhill J."/>
            <person name="Rea M.C."/>
            <person name="O'Sullivan O."/>
            <person name="Ritari J."/>
            <person name="Douillard F.P."/>
            <person name="Paul Ross R."/>
            <person name="Yang R."/>
            <person name="Briner A.E."/>
            <person name="Felis G.E."/>
            <person name="de Vos W.M."/>
            <person name="Barrangou R."/>
            <person name="Klaenhammer T.R."/>
            <person name="Caufield P.W."/>
            <person name="Cui Y."/>
            <person name="Zhang H."/>
            <person name="O'Toole P.W."/>
        </authorList>
    </citation>
    <scope>NUCLEOTIDE SEQUENCE [LARGE SCALE GENOMIC DNA]</scope>
    <source>
        <strain evidence="1 2">DSM 14421</strain>
    </source>
</reference>
<gene>
    <name evidence="1" type="ORF">FC85_GL002465</name>
</gene>
<evidence type="ECO:0000313" key="1">
    <source>
        <dbReference type="EMBL" id="KRL68643.1"/>
    </source>
</evidence>
<organism evidence="1 2">
    <name type="scientific">Lentilactobacillus diolivorans DSM 14421</name>
    <dbReference type="NCBI Taxonomy" id="1423739"/>
    <lineage>
        <taxon>Bacteria</taxon>
        <taxon>Bacillati</taxon>
        <taxon>Bacillota</taxon>
        <taxon>Bacilli</taxon>
        <taxon>Lactobacillales</taxon>
        <taxon>Lactobacillaceae</taxon>
        <taxon>Lentilactobacillus</taxon>
    </lineage>
</organism>
<dbReference type="Proteomes" id="UP000052013">
    <property type="component" value="Unassembled WGS sequence"/>
</dbReference>